<gene>
    <name evidence="2" type="ORF">OEA41_006986</name>
</gene>
<dbReference type="PANTHER" id="PTHR37017:SF11">
    <property type="entry name" value="ESTERASE_LIPASE_THIOESTERASE DOMAIN-CONTAINING PROTEIN"/>
    <property type="match status" value="1"/>
</dbReference>
<dbReference type="EMBL" id="JASNWA010000007">
    <property type="protein sequence ID" value="KAK3173654.1"/>
    <property type="molecule type" value="Genomic_DNA"/>
</dbReference>
<feature type="domain" description="AB hydrolase-1" evidence="1">
    <location>
        <begin position="10"/>
        <end position="239"/>
    </location>
</feature>
<evidence type="ECO:0000259" key="1">
    <source>
        <dbReference type="Pfam" id="PF12697"/>
    </source>
</evidence>
<dbReference type="InterPro" id="IPR000073">
    <property type="entry name" value="AB_hydrolase_1"/>
</dbReference>
<dbReference type="PANTHER" id="PTHR37017">
    <property type="entry name" value="AB HYDROLASE-1 DOMAIN-CONTAINING PROTEIN-RELATED"/>
    <property type="match status" value="1"/>
</dbReference>
<reference evidence="2" key="1">
    <citation type="submission" date="2022-11" db="EMBL/GenBank/DDBJ databases">
        <title>Chromosomal genome sequence assembly and mating type (MAT) locus characterization of the leprose asexual lichenized fungus Lepraria neglecta (Nyl.) Erichsen.</title>
        <authorList>
            <person name="Allen J.L."/>
            <person name="Pfeffer B."/>
        </authorList>
    </citation>
    <scope>NUCLEOTIDE SEQUENCE</scope>
    <source>
        <strain evidence="2">Allen 5258</strain>
    </source>
</reference>
<comment type="caution">
    <text evidence="2">The sequence shown here is derived from an EMBL/GenBank/DDBJ whole genome shotgun (WGS) entry which is preliminary data.</text>
</comment>
<evidence type="ECO:0000313" key="3">
    <source>
        <dbReference type="Proteomes" id="UP001276659"/>
    </source>
</evidence>
<name>A0AAD9Z8N7_9LECA</name>
<proteinExistence type="predicted"/>
<dbReference type="Pfam" id="PF12697">
    <property type="entry name" value="Abhydrolase_6"/>
    <property type="match status" value="1"/>
</dbReference>
<protein>
    <recommendedName>
        <fullName evidence="1">AB hydrolase-1 domain-containing protein</fullName>
    </recommendedName>
</protein>
<evidence type="ECO:0000313" key="2">
    <source>
        <dbReference type="EMBL" id="KAK3173654.1"/>
    </source>
</evidence>
<sequence>MSQSNEKPTILFVHGAWHNSTCWDSVRSQLSQFSYPTRVVQLPSSGNAVSSHLEDTAVVRNALESLIVSDGKPVILVMHSYGGIAGTNAVSGLEMAARVEKGEKGGIIHCLFIAAFLVPKGLSLMGMFPEPPPYLAPDPEDPNYLIVKNPKEIFYNDVSPSAAEPWIAQMKHQSTASFMSAVDSVAWESGLVPCTYLICEQDNGVFLWLQEQMLEGVREESGRLWTVEKCDCSHSAWLSQISTVVRLVRKGAGEDVD</sequence>
<dbReference type="Proteomes" id="UP001276659">
    <property type="component" value="Unassembled WGS sequence"/>
</dbReference>
<dbReference type="InterPro" id="IPR029058">
    <property type="entry name" value="AB_hydrolase_fold"/>
</dbReference>
<dbReference type="SUPFAM" id="SSF53474">
    <property type="entry name" value="alpha/beta-Hydrolases"/>
    <property type="match status" value="1"/>
</dbReference>
<keyword evidence="3" id="KW-1185">Reference proteome</keyword>
<dbReference type="AlphaFoldDB" id="A0AAD9Z8N7"/>
<dbReference type="InterPro" id="IPR052897">
    <property type="entry name" value="Sec-Metab_Biosynth_Hydrolase"/>
</dbReference>
<organism evidence="2 3">
    <name type="scientific">Lepraria neglecta</name>
    <dbReference type="NCBI Taxonomy" id="209136"/>
    <lineage>
        <taxon>Eukaryota</taxon>
        <taxon>Fungi</taxon>
        <taxon>Dikarya</taxon>
        <taxon>Ascomycota</taxon>
        <taxon>Pezizomycotina</taxon>
        <taxon>Lecanoromycetes</taxon>
        <taxon>OSLEUM clade</taxon>
        <taxon>Lecanoromycetidae</taxon>
        <taxon>Lecanorales</taxon>
        <taxon>Lecanorineae</taxon>
        <taxon>Stereocaulaceae</taxon>
        <taxon>Lepraria</taxon>
    </lineage>
</organism>
<dbReference type="Gene3D" id="3.40.50.1820">
    <property type="entry name" value="alpha/beta hydrolase"/>
    <property type="match status" value="1"/>
</dbReference>
<accession>A0AAD9Z8N7</accession>